<proteinExistence type="predicted"/>
<dbReference type="Gene3D" id="3.40.50.880">
    <property type="match status" value="1"/>
</dbReference>
<keyword evidence="2" id="KW-0812">Transmembrane</keyword>
<sequence length="857" mass="95679">MAILLGLVIVVSVPGCSGCLRERTTAEEEAAKKKRQEEEQAKADFEPPEFRALPYDDRGPGNYIKPGHWVSGSIRLKANAYDYRGELYSKTTDQTGGSIPLPGTNYFFSATRPIALAKGQESWSDVTYYVPEINPGNSMSTSRWLLCRLQDRGGGGAVQSEVLPTSAMPAHQFYMVVLAANSDEYQYLSALDTVKPLSASMDQNESAPHYRVVTPKIIDRTPLPENPLTWTSIAVIVWDDIDQQALTTYQQEALLDWLHWGGQLIISGPGSLDRLRLSFLADYLPALADGAEELDQARFEPWNQKYVMEERVNNRKERYLLQLGDAPARGVKLKLADDAYFVEDTADLVAERRVGRGRITVTGFQLRDPRITKQWKNFDNFFNAAILRRPARRFVATDVEFVTTRWDSSRARNDPLAVSQLRYFSRDVESASRRYDRLDNKYREEHGLAQQNPPVESNQLGLGLAKEEQDDVTISVLPNAGFVATDAGVAAWNDNSGAANAARECLVEASGIDIPDAAFILRVTAVYLLVLVPLNWGVFWCIGRVEWAWIAAPVIAIVGAFAVIKLAQLDIGFARNRTEIGILEIQPNYHRAHMARYTSLYTSLSTRYHSEFDQASALALPLTFASGQITPTRFGDSTTEVRFDQEGLSASLTGFSVMSNSTGRMHSEYMLSLADEAVFSWKPLAGEKSAEVIYRGELAIHDAAVMRRVNHGSKDALEVAWIGELRPQETKTIHFEPMTDPWSVCPEWNQAKVFSPDIQDSEVSLRRLLNVAKDVRHLQTDDVQLIGWTDQDVPGVTITPEAPQRTLRTLVVAHLQYAQLPDPEGDVNTRRVLGQEPEKVLQDSADSIELLPEDGPK</sequence>
<keyword evidence="2" id="KW-0472">Membrane</keyword>
<feature type="transmembrane region" description="Helical" evidence="2">
    <location>
        <begin position="547"/>
        <end position="567"/>
    </location>
</feature>
<dbReference type="eggNOG" id="ENOG502Z8KM">
    <property type="taxonomic scope" value="Bacteria"/>
</dbReference>
<evidence type="ECO:0000313" key="3">
    <source>
        <dbReference type="EMBL" id="EAQ76951.1"/>
    </source>
</evidence>
<feature type="region of interest" description="Disordered" evidence="1">
    <location>
        <begin position="29"/>
        <end position="51"/>
    </location>
</feature>
<dbReference type="AlphaFoldDB" id="A4A2R3"/>
<evidence type="ECO:0000313" key="4">
    <source>
        <dbReference type="Proteomes" id="UP000004358"/>
    </source>
</evidence>
<gene>
    <name evidence="3" type="ORF">DSM3645_20262</name>
</gene>
<evidence type="ECO:0000256" key="2">
    <source>
        <dbReference type="SAM" id="Phobius"/>
    </source>
</evidence>
<dbReference type="HOGENOM" id="CLU_333362_0_0_0"/>
<organism evidence="3 4">
    <name type="scientific">Blastopirellula marina DSM 3645</name>
    <dbReference type="NCBI Taxonomy" id="314230"/>
    <lineage>
        <taxon>Bacteria</taxon>
        <taxon>Pseudomonadati</taxon>
        <taxon>Planctomycetota</taxon>
        <taxon>Planctomycetia</taxon>
        <taxon>Pirellulales</taxon>
        <taxon>Pirellulaceae</taxon>
        <taxon>Blastopirellula</taxon>
    </lineage>
</organism>
<dbReference type="Proteomes" id="UP000004358">
    <property type="component" value="Unassembled WGS sequence"/>
</dbReference>
<protein>
    <submittedName>
        <fullName evidence="3">Uncharacterized protein</fullName>
    </submittedName>
</protein>
<feature type="region of interest" description="Disordered" evidence="1">
    <location>
        <begin position="836"/>
        <end position="857"/>
    </location>
</feature>
<dbReference type="EMBL" id="AANZ01000049">
    <property type="protein sequence ID" value="EAQ76951.1"/>
    <property type="molecule type" value="Genomic_DNA"/>
</dbReference>
<dbReference type="STRING" id="314230.DSM3645_20262"/>
<evidence type="ECO:0000256" key="1">
    <source>
        <dbReference type="SAM" id="MobiDB-lite"/>
    </source>
</evidence>
<accession>A4A2R3</accession>
<name>A4A2R3_9BACT</name>
<feature type="transmembrane region" description="Helical" evidence="2">
    <location>
        <begin position="519"/>
        <end position="540"/>
    </location>
</feature>
<reference evidence="3 4" key="1">
    <citation type="submission" date="2006-02" db="EMBL/GenBank/DDBJ databases">
        <authorList>
            <person name="Amann R."/>
            <person name="Ferriera S."/>
            <person name="Johnson J."/>
            <person name="Kravitz S."/>
            <person name="Halpern A."/>
            <person name="Remington K."/>
            <person name="Beeson K."/>
            <person name="Tran B."/>
            <person name="Rogers Y.-H."/>
            <person name="Friedman R."/>
            <person name="Venter J.C."/>
        </authorList>
    </citation>
    <scope>NUCLEOTIDE SEQUENCE [LARGE SCALE GENOMIC DNA]</scope>
    <source>
        <strain evidence="3 4">DSM 3645</strain>
    </source>
</reference>
<comment type="caution">
    <text evidence="3">The sequence shown here is derived from an EMBL/GenBank/DDBJ whole genome shotgun (WGS) entry which is preliminary data.</text>
</comment>
<keyword evidence="2" id="KW-1133">Transmembrane helix</keyword>
<dbReference type="InterPro" id="IPR029062">
    <property type="entry name" value="Class_I_gatase-like"/>
</dbReference>